<proteinExistence type="inferred from homology"/>
<dbReference type="PANTHER" id="PTHR11465">
    <property type="entry name" value="CATALASE"/>
    <property type="match status" value="1"/>
</dbReference>
<dbReference type="Gene3D" id="2.40.180.10">
    <property type="entry name" value="Catalase core domain"/>
    <property type="match status" value="2"/>
</dbReference>
<comment type="catalytic activity">
    <reaction evidence="8">
        <text>2 H2O2 = O2 + 2 H2O</text>
        <dbReference type="Rhea" id="RHEA:20309"/>
        <dbReference type="ChEBI" id="CHEBI:15377"/>
        <dbReference type="ChEBI" id="CHEBI:15379"/>
        <dbReference type="ChEBI" id="CHEBI:16240"/>
        <dbReference type="EC" id="1.11.1.6"/>
    </reaction>
</comment>
<keyword evidence="11" id="KW-1185">Reference proteome</keyword>
<dbReference type="GeneID" id="112045084"/>
<keyword evidence="7 8" id="KW-0376">Hydrogen peroxide</keyword>
<keyword evidence="3 8" id="KW-0349">Heme</keyword>
<organism evidence="11 12">
    <name type="scientific">Bicyclus anynana</name>
    <name type="common">Squinting bush brown butterfly</name>
    <dbReference type="NCBI Taxonomy" id="110368"/>
    <lineage>
        <taxon>Eukaryota</taxon>
        <taxon>Metazoa</taxon>
        <taxon>Ecdysozoa</taxon>
        <taxon>Arthropoda</taxon>
        <taxon>Hexapoda</taxon>
        <taxon>Insecta</taxon>
        <taxon>Pterygota</taxon>
        <taxon>Neoptera</taxon>
        <taxon>Endopterygota</taxon>
        <taxon>Lepidoptera</taxon>
        <taxon>Glossata</taxon>
        <taxon>Ditrysia</taxon>
        <taxon>Papilionoidea</taxon>
        <taxon>Nymphalidae</taxon>
        <taxon>Satyrinae</taxon>
        <taxon>Satyrini</taxon>
        <taxon>Mycalesina</taxon>
        <taxon>Bicyclus</taxon>
    </lineage>
</organism>
<dbReference type="SMART" id="SM01060">
    <property type="entry name" value="Catalase"/>
    <property type="match status" value="1"/>
</dbReference>
<sequence>MVLNRNAKNFFADVEQMAFCPSNVVRGILGAPDKGPVGVLTTSAGAPVSYTEATTTLNTPLIHNNFFMDMIYNIDRERMPERINHGRGTGAFGYFQVTHDISHICKADFLKKVGMKTPVVVRFSQTLSERGNMDLVRDVRGFAIKLYTKEGNFDLPCNNIPVYFYNDPNLFVRFLHALKRNPATNLIDPNTIWDLMTLSPEALHSFFMIFSDTGIPAGYRYMSGFALHTYQVENKTGDYHFVRFHITPCSEFKYFTTQEARKIAAEDPDYLTRDLYRSIGNGDFPSWIVSLQILTESDVKKAGSKVFDVTRLLPLKEYPLHQIGKLVLNRNPINQFADVEQLAFCPGNLVPGILGGPDKVFESRVFSYRDTQLYRLGKNFNKIPVNCPSQVRTFTYNRDGRPDVGSNEEDIPNYYPNSFHGPVPYMNKPRAGLISIVEKKADNFDQTNEFYVKMDSGEKSRFLETLVFSLQPVAKVLQQRALDIFKVINRDLAYSVAQGLNITMYK</sequence>
<evidence type="ECO:0000313" key="12">
    <source>
        <dbReference type="RefSeq" id="XP_052738577.1"/>
    </source>
</evidence>
<comment type="similarity">
    <text evidence="1 8">Belongs to the catalase family.</text>
</comment>
<dbReference type="PROSITE" id="PS00438">
    <property type="entry name" value="CATALASE_2"/>
    <property type="match status" value="1"/>
</dbReference>
<evidence type="ECO:0000256" key="7">
    <source>
        <dbReference type="ARBA" id="ARBA00023324"/>
    </source>
</evidence>
<comment type="function">
    <text evidence="9">Catalyzes the degradation of hydrogen peroxide (H(2)O(2)) generated by peroxisomal oxidases to water and oxygen, thereby protecting cells from the toxic effects of hydrogen peroxide.</text>
</comment>
<dbReference type="RefSeq" id="XP_052738577.1">
    <property type="nucleotide sequence ID" value="XM_052882617.1"/>
</dbReference>
<evidence type="ECO:0000256" key="5">
    <source>
        <dbReference type="ARBA" id="ARBA00023002"/>
    </source>
</evidence>
<dbReference type="PROSITE" id="PS51402">
    <property type="entry name" value="CATALASE_3"/>
    <property type="match status" value="1"/>
</dbReference>
<evidence type="ECO:0000256" key="9">
    <source>
        <dbReference type="RuleBase" id="RU004142"/>
    </source>
</evidence>
<dbReference type="PRINTS" id="PR00067">
    <property type="entry name" value="CATALASE"/>
</dbReference>
<dbReference type="Pfam" id="PF06628">
    <property type="entry name" value="Catalase-rel"/>
    <property type="match status" value="1"/>
</dbReference>
<dbReference type="InterPro" id="IPR024708">
    <property type="entry name" value="Catalase_AS"/>
</dbReference>
<dbReference type="EC" id="1.11.1.6" evidence="8"/>
<evidence type="ECO:0000256" key="6">
    <source>
        <dbReference type="ARBA" id="ARBA00023004"/>
    </source>
</evidence>
<keyword evidence="2 8" id="KW-0575">Peroxidase</keyword>
<dbReference type="PANTHER" id="PTHR11465:SF9">
    <property type="entry name" value="CATALASE"/>
    <property type="match status" value="1"/>
</dbReference>
<dbReference type="PROSITE" id="PS00437">
    <property type="entry name" value="CATALASE_1"/>
    <property type="match status" value="1"/>
</dbReference>
<keyword evidence="4 8" id="KW-0479">Metal-binding</keyword>
<name>A0ABM3LHN8_BICAN</name>
<protein>
    <recommendedName>
        <fullName evidence="8">Catalase</fullName>
        <ecNumber evidence="8">1.11.1.6</ecNumber>
    </recommendedName>
</protein>
<keyword evidence="6 8" id="KW-0408">Iron</keyword>
<dbReference type="InterPro" id="IPR002226">
    <property type="entry name" value="Catalase_haem_BS"/>
</dbReference>
<reference evidence="12" key="1">
    <citation type="submission" date="2025-08" db="UniProtKB">
        <authorList>
            <consortium name="RefSeq"/>
        </authorList>
    </citation>
    <scope>IDENTIFICATION</scope>
</reference>
<dbReference type="SUPFAM" id="SSF56634">
    <property type="entry name" value="Heme-dependent catalase-like"/>
    <property type="match status" value="2"/>
</dbReference>
<dbReference type="Pfam" id="PF00199">
    <property type="entry name" value="Catalase"/>
    <property type="match status" value="2"/>
</dbReference>
<evidence type="ECO:0000313" key="11">
    <source>
        <dbReference type="Proteomes" id="UP001652582"/>
    </source>
</evidence>
<dbReference type="InterPro" id="IPR010582">
    <property type="entry name" value="Catalase_immune_responsive"/>
</dbReference>
<evidence type="ECO:0000256" key="8">
    <source>
        <dbReference type="RuleBase" id="RU000498"/>
    </source>
</evidence>
<evidence type="ECO:0000256" key="1">
    <source>
        <dbReference type="ARBA" id="ARBA00005329"/>
    </source>
</evidence>
<dbReference type="InterPro" id="IPR011614">
    <property type="entry name" value="Catalase_core"/>
</dbReference>
<dbReference type="InterPro" id="IPR020835">
    <property type="entry name" value="Catalase_sf"/>
</dbReference>
<gene>
    <name evidence="12" type="primary">LOC112045084</name>
</gene>
<evidence type="ECO:0000256" key="2">
    <source>
        <dbReference type="ARBA" id="ARBA00022559"/>
    </source>
</evidence>
<dbReference type="InterPro" id="IPR018028">
    <property type="entry name" value="Catalase"/>
</dbReference>
<evidence type="ECO:0000256" key="3">
    <source>
        <dbReference type="ARBA" id="ARBA00022617"/>
    </source>
</evidence>
<keyword evidence="5 8" id="KW-0560">Oxidoreductase</keyword>
<evidence type="ECO:0000256" key="4">
    <source>
        <dbReference type="ARBA" id="ARBA00022723"/>
    </source>
</evidence>
<accession>A0ABM3LHN8</accession>
<dbReference type="Proteomes" id="UP001652582">
    <property type="component" value="Chromosome 7"/>
</dbReference>
<feature type="domain" description="Catalase core" evidence="10">
    <location>
        <begin position="41"/>
        <end position="423"/>
    </location>
</feature>
<evidence type="ECO:0000259" key="10">
    <source>
        <dbReference type="SMART" id="SM01060"/>
    </source>
</evidence>